<feature type="region of interest" description="Disordered" evidence="1">
    <location>
        <begin position="110"/>
        <end position="134"/>
    </location>
</feature>
<feature type="region of interest" description="Disordered" evidence="1">
    <location>
        <begin position="150"/>
        <end position="173"/>
    </location>
</feature>
<keyword evidence="3" id="KW-1185">Reference proteome</keyword>
<dbReference type="EMBL" id="CAJVRL010000080">
    <property type="protein sequence ID" value="CAG8957576.1"/>
    <property type="molecule type" value="Genomic_DNA"/>
</dbReference>
<reference evidence="2" key="1">
    <citation type="submission" date="2021-07" db="EMBL/GenBank/DDBJ databases">
        <authorList>
            <person name="Durling M."/>
        </authorList>
    </citation>
    <scope>NUCLEOTIDE SEQUENCE</scope>
</reference>
<evidence type="ECO:0000313" key="3">
    <source>
        <dbReference type="Proteomes" id="UP000696280"/>
    </source>
</evidence>
<gene>
    <name evidence="2" type="ORF">HYFRA_00010442</name>
</gene>
<sequence length="497" mass="54141">MQRLSYSHTANPLHLPSLVEALSPWSLESEDGGRVLDCSSAPAAADFPPSTQGFQGPAEFVKPDPVPSRQSRIPWCVFNAQSLNSPFGSTAKKSCQKAWVLPRFTQRSSRDSVPCSHTSHGFPRGNRPPLAGATHTPLHLDPADCPKPGIWTSPERSPIKNPPVPLSTPSPPSPLLPFSPSRHLPSGFALPRASLLPSLPTTAIPVQPNLFPAPTTHTHSHLHSHTHTQARACRTVALARSCSRRWSSSYLCFLVSLQKSTLPSLPHNPPPPPQLPLSFQPFGARSTPTTVSSVALQTDLLAPLRRPIFQTTPRTRTADSKFILAALLSGSGSTFLLPPSLPTSAKTLGIELRADRHNRSRSDGTTHKGWSIFISRPFQIPTDPSLKPTKIGGAGPGPNSRLRLGQHESTVCASTFLNNQHCQNTHFHNSLRSHFYFCIFCGFLYFVPCPAWVASLSQRGESECGVSELSPALIFSKDQSRLNQDLIAAWSSRFERV</sequence>
<accession>A0A9N9PS37</accession>
<comment type="caution">
    <text evidence="2">The sequence shown here is derived from an EMBL/GenBank/DDBJ whole genome shotgun (WGS) entry which is preliminary data.</text>
</comment>
<dbReference type="AlphaFoldDB" id="A0A9N9PS37"/>
<organism evidence="2 3">
    <name type="scientific">Hymenoscyphus fraxineus</name>
    <dbReference type="NCBI Taxonomy" id="746836"/>
    <lineage>
        <taxon>Eukaryota</taxon>
        <taxon>Fungi</taxon>
        <taxon>Dikarya</taxon>
        <taxon>Ascomycota</taxon>
        <taxon>Pezizomycotina</taxon>
        <taxon>Leotiomycetes</taxon>
        <taxon>Helotiales</taxon>
        <taxon>Helotiaceae</taxon>
        <taxon>Hymenoscyphus</taxon>
    </lineage>
</organism>
<name>A0A9N9PS37_9HELO</name>
<evidence type="ECO:0000256" key="1">
    <source>
        <dbReference type="SAM" id="MobiDB-lite"/>
    </source>
</evidence>
<dbReference type="Proteomes" id="UP000696280">
    <property type="component" value="Unassembled WGS sequence"/>
</dbReference>
<feature type="compositionally biased region" description="Pro residues" evidence="1">
    <location>
        <begin position="160"/>
        <end position="173"/>
    </location>
</feature>
<evidence type="ECO:0000313" key="2">
    <source>
        <dbReference type="EMBL" id="CAG8957576.1"/>
    </source>
</evidence>
<protein>
    <submittedName>
        <fullName evidence="2">Uncharacterized protein</fullName>
    </submittedName>
</protein>
<proteinExistence type="predicted"/>